<keyword evidence="3" id="KW-1185">Reference proteome</keyword>
<name>A0A7N2MLE4_QUELO</name>
<protein>
    <submittedName>
        <fullName evidence="2">Uncharacterized protein</fullName>
    </submittedName>
</protein>
<dbReference type="Proteomes" id="UP000594261">
    <property type="component" value="Chromosome 9"/>
</dbReference>
<reference evidence="2 3" key="1">
    <citation type="journal article" date="2016" name="G3 (Bethesda)">
        <title>First Draft Assembly and Annotation of the Genome of a California Endemic Oak Quercus lobata Nee (Fagaceae).</title>
        <authorList>
            <person name="Sork V.L."/>
            <person name="Fitz-Gibbon S.T."/>
            <person name="Puiu D."/>
            <person name="Crepeau M."/>
            <person name="Gugger P.F."/>
            <person name="Sherman R."/>
            <person name="Stevens K."/>
            <person name="Langley C.H."/>
            <person name="Pellegrini M."/>
            <person name="Salzberg S.L."/>
        </authorList>
    </citation>
    <scope>NUCLEOTIDE SEQUENCE [LARGE SCALE GENOMIC DNA]</scope>
    <source>
        <strain evidence="2 3">cv. SW786</strain>
    </source>
</reference>
<evidence type="ECO:0000256" key="1">
    <source>
        <dbReference type="SAM" id="Coils"/>
    </source>
</evidence>
<dbReference type="InParanoid" id="A0A7N2MLE4"/>
<feature type="coiled-coil region" evidence="1">
    <location>
        <begin position="94"/>
        <end position="121"/>
    </location>
</feature>
<reference evidence="2" key="2">
    <citation type="submission" date="2021-01" db="UniProtKB">
        <authorList>
            <consortium name="EnsemblPlants"/>
        </authorList>
    </citation>
    <scope>IDENTIFICATION</scope>
</reference>
<proteinExistence type="predicted"/>
<dbReference type="Gramene" id="QL09p047197:mrna">
    <property type="protein sequence ID" value="QL09p047197:mrna"/>
    <property type="gene ID" value="QL09p047197"/>
</dbReference>
<dbReference type="AlphaFoldDB" id="A0A7N2MLE4"/>
<keyword evidence="1" id="KW-0175">Coiled coil</keyword>
<organism evidence="2 3">
    <name type="scientific">Quercus lobata</name>
    <name type="common">Valley oak</name>
    <dbReference type="NCBI Taxonomy" id="97700"/>
    <lineage>
        <taxon>Eukaryota</taxon>
        <taxon>Viridiplantae</taxon>
        <taxon>Streptophyta</taxon>
        <taxon>Embryophyta</taxon>
        <taxon>Tracheophyta</taxon>
        <taxon>Spermatophyta</taxon>
        <taxon>Magnoliopsida</taxon>
        <taxon>eudicotyledons</taxon>
        <taxon>Gunneridae</taxon>
        <taxon>Pentapetalae</taxon>
        <taxon>rosids</taxon>
        <taxon>fabids</taxon>
        <taxon>Fagales</taxon>
        <taxon>Fagaceae</taxon>
        <taxon>Quercus</taxon>
    </lineage>
</organism>
<dbReference type="EnsemblPlants" id="QL09p047197:mrna">
    <property type="protein sequence ID" value="QL09p047197:mrna"/>
    <property type="gene ID" value="QL09p047197"/>
</dbReference>
<evidence type="ECO:0000313" key="3">
    <source>
        <dbReference type="Proteomes" id="UP000594261"/>
    </source>
</evidence>
<evidence type="ECO:0000313" key="2">
    <source>
        <dbReference type="EnsemblPlants" id="QL09p047197:mrna"/>
    </source>
</evidence>
<sequence>MSSTRINSPRWERLGLLEYSYRFDGFDGNGGAHGRGLGYGFRRWWQDGFLMEVCGYGCKLVNIVGASDGVLDNGVEKQDCDGLRFALILNLMQLDEKDVKIRELTAELQRERKQSAAFQEQLDMVLRDMEEHSHHLSRNIDDIVQSVREIESKSLVLALPIHGIAEKL</sequence>
<dbReference type="EMBL" id="LRBV02000009">
    <property type="status" value="NOT_ANNOTATED_CDS"/>
    <property type="molecule type" value="Genomic_DNA"/>
</dbReference>
<accession>A0A7N2MLE4</accession>